<proteinExistence type="inferred from homology"/>
<dbReference type="InterPro" id="IPR006218">
    <property type="entry name" value="DAHP1/KDSA"/>
</dbReference>
<evidence type="ECO:0000256" key="7">
    <source>
        <dbReference type="ARBA" id="ARBA00047508"/>
    </source>
</evidence>
<evidence type="ECO:0000259" key="9">
    <source>
        <dbReference type="Pfam" id="PF00793"/>
    </source>
</evidence>
<dbReference type="EC" id="2.5.1.54" evidence="8"/>
<name>A0ABY8MJK7_9SPIO</name>
<protein>
    <recommendedName>
        <fullName evidence="8">Phospho-2-dehydro-3-deoxyheptonate aldolase</fullName>
        <ecNumber evidence="8">2.5.1.54</ecNumber>
    </recommendedName>
</protein>
<evidence type="ECO:0000256" key="1">
    <source>
        <dbReference type="ARBA" id="ARBA00003726"/>
    </source>
</evidence>
<dbReference type="GO" id="GO:0003849">
    <property type="term" value="F:3-deoxy-7-phosphoheptulonate synthase activity"/>
    <property type="evidence" value="ECO:0007669"/>
    <property type="project" value="UniProtKB-EC"/>
</dbReference>
<dbReference type="EMBL" id="CP123443">
    <property type="protein sequence ID" value="WGK70038.1"/>
    <property type="molecule type" value="Genomic_DNA"/>
</dbReference>
<evidence type="ECO:0000256" key="5">
    <source>
        <dbReference type="ARBA" id="ARBA00022679"/>
    </source>
</evidence>
<dbReference type="SUPFAM" id="SSF51569">
    <property type="entry name" value="Aldolase"/>
    <property type="match status" value="1"/>
</dbReference>
<comment type="pathway">
    <text evidence="2 8">Metabolic intermediate biosynthesis; chorismate biosynthesis; chorismate from D-erythrose 4-phosphate and phosphoenolpyruvate: step 1/7.</text>
</comment>
<dbReference type="PIRSF" id="PIRSF001361">
    <property type="entry name" value="DAHP_synthase"/>
    <property type="match status" value="1"/>
</dbReference>
<feature type="domain" description="DAHP synthetase I/KDSA" evidence="9">
    <location>
        <begin position="52"/>
        <end position="352"/>
    </location>
</feature>
<dbReference type="InterPro" id="IPR013785">
    <property type="entry name" value="Aldolase_TIM"/>
</dbReference>
<dbReference type="Proteomes" id="UP001228690">
    <property type="component" value="Chromosome"/>
</dbReference>
<dbReference type="NCBIfam" id="TIGR00034">
    <property type="entry name" value="aroFGH"/>
    <property type="match status" value="1"/>
</dbReference>
<dbReference type="Gene3D" id="3.20.20.70">
    <property type="entry name" value="Aldolase class I"/>
    <property type="match status" value="1"/>
</dbReference>
<comment type="catalytic activity">
    <reaction evidence="7 8">
        <text>D-erythrose 4-phosphate + phosphoenolpyruvate + H2O = 7-phospho-2-dehydro-3-deoxy-D-arabino-heptonate + phosphate</text>
        <dbReference type="Rhea" id="RHEA:14717"/>
        <dbReference type="ChEBI" id="CHEBI:15377"/>
        <dbReference type="ChEBI" id="CHEBI:16897"/>
        <dbReference type="ChEBI" id="CHEBI:43474"/>
        <dbReference type="ChEBI" id="CHEBI:58394"/>
        <dbReference type="ChEBI" id="CHEBI:58702"/>
        <dbReference type="EC" id="2.5.1.54"/>
    </reaction>
</comment>
<gene>
    <name evidence="10" type="ORF">P0082_04035</name>
</gene>
<reference evidence="10 11" key="1">
    <citation type="submission" date="2023-04" db="EMBL/GenBank/DDBJ databases">
        <title>Spirochaete genome identified in red abalone sample constitutes a novel genus.</title>
        <authorList>
            <person name="Sharma S.P."/>
            <person name="Purcell C.M."/>
            <person name="Hyde J.R."/>
            <person name="Severin A.J."/>
        </authorList>
    </citation>
    <scope>NUCLEOTIDE SEQUENCE [LARGE SCALE GENOMIC DNA]</scope>
    <source>
        <strain evidence="10 11">SP-2023</strain>
    </source>
</reference>
<comment type="similarity">
    <text evidence="3 8">Belongs to the class-I DAHP synthase family.</text>
</comment>
<keyword evidence="4 8" id="KW-0028">Amino-acid biosynthesis</keyword>
<dbReference type="Pfam" id="PF00793">
    <property type="entry name" value="DAHP_synth_1"/>
    <property type="match status" value="1"/>
</dbReference>
<accession>A0ABY8MJK7</accession>
<comment type="function">
    <text evidence="1 8">Stereospecific condensation of phosphoenolpyruvate (PEP) and D-erythrose-4-phosphate (E4P) giving rise to 3-deoxy-D-arabino-heptulosonate-7-phosphate (DAHP).</text>
</comment>
<dbReference type="PANTHER" id="PTHR21225">
    <property type="entry name" value="PHOSPHO-2-DEHYDRO-3-DEOXYHEPTONATE ALDOLASE DAHP SYNTHETASE"/>
    <property type="match status" value="1"/>
</dbReference>
<keyword evidence="5 8" id="KW-0808">Transferase</keyword>
<keyword evidence="6 8" id="KW-0057">Aromatic amino acid biosynthesis</keyword>
<dbReference type="RefSeq" id="WP_326928243.1">
    <property type="nucleotide sequence ID" value="NZ_CP123443.1"/>
</dbReference>
<organism evidence="10 11">
    <name type="scientific">Candidatus Haliotispira prima</name>
    <dbReference type="NCBI Taxonomy" id="3034016"/>
    <lineage>
        <taxon>Bacteria</taxon>
        <taxon>Pseudomonadati</taxon>
        <taxon>Spirochaetota</taxon>
        <taxon>Spirochaetia</taxon>
        <taxon>Spirochaetales</taxon>
        <taxon>Spirochaetaceae</taxon>
        <taxon>Candidatus Haliotispira</taxon>
    </lineage>
</organism>
<evidence type="ECO:0000313" key="11">
    <source>
        <dbReference type="Proteomes" id="UP001228690"/>
    </source>
</evidence>
<evidence type="ECO:0000256" key="8">
    <source>
        <dbReference type="PIRNR" id="PIRNR001361"/>
    </source>
</evidence>
<evidence type="ECO:0000313" key="10">
    <source>
        <dbReference type="EMBL" id="WGK70038.1"/>
    </source>
</evidence>
<evidence type="ECO:0000256" key="3">
    <source>
        <dbReference type="ARBA" id="ARBA00007985"/>
    </source>
</evidence>
<evidence type="ECO:0000256" key="6">
    <source>
        <dbReference type="ARBA" id="ARBA00023141"/>
    </source>
</evidence>
<dbReference type="NCBIfam" id="NF009395">
    <property type="entry name" value="PRK12755.1"/>
    <property type="match status" value="1"/>
</dbReference>
<sequence length="374" mass="42114">MSKQYSTSKIENINILHSKRLKAPIEYKKEHPSNPKLIEHVRNSREAIVRLLNREDQRLMVITGPCSIHDYDLAMEYAHRLKKLADEVAEHIMIVMRVYFEKPRTVKGWRGLIIDPHLDGSNDMVEGLRLARKILLDINDIGLPAATEVLDPIVPQFISDLISWAAIGARTTESQIHRELSSGLSMPVGFKNSTDGSFVNSINGMEAAFSGHTFLGVDEDGELCLLDTKGNKNAHLILRGGNSGPNHDAETIRQTVLNLEKRGLPSSIIVDCSHSNSDKDFGKQPEVCRNVLTQFMQGQKAIRGVMLESNIHSGRQDVPSKEHRGDRDPKSLLQYGVSLTDGCIDWDCTEELIRETFDTIRRGEKNYRDMLPRI</sequence>
<evidence type="ECO:0000256" key="2">
    <source>
        <dbReference type="ARBA" id="ARBA00004688"/>
    </source>
</evidence>
<dbReference type="PANTHER" id="PTHR21225:SF10">
    <property type="entry name" value="PHOSPHO-2-DEHYDRO-3-DEOXYHEPTONATE ALDOLASE, TYR-SENSITIVE"/>
    <property type="match status" value="1"/>
</dbReference>
<dbReference type="InterPro" id="IPR006219">
    <property type="entry name" value="DAHP_synth_1"/>
</dbReference>
<keyword evidence="11" id="KW-1185">Reference proteome</keyword>
<evidence type="ECO:0000256" key="4">
    <source>
        <dbReference type="ARBA" id="ARBA00022605"/>
    </source>
</evidence>